<protein>
    <submittedName>
        <fullName evidence="2">DUF1990 domain-containing protein</fullName>
    </submittedName>
</protein>
<name>A0ABU2W4W7_9ACTN</name>
<reference evidence="3" key="1">
    <citation type="submission" date="2023-07" db="EMBL/GenBank/DDBJ databases">
        <title>30 novel species of actinomycetes from the DSMZ collection.</title>
        <authorList>
            <person name="Nouioui I."/>
        </authorList>
    </citation>
    <scope>NUCLEOTIDE SEQUENCE [LARGE SCALE GENOMIC DNA]</scope>
    <source>
        <strain evidence="3">DSM 40932</strain>
    </source>
</reference>
<comment type="caution">
    <text evidence="2">The sequence shown here is derived from an EMBL/GenBank/DDBJ whole genome shotgun (WGS) entry which is preliminary data.</text>
</comment>
<feature type="domain" description="DUF1990" evidence="1">
    <location>
        <begin position="5"/>
        <end position="161"/>
    </location>
</feature>
<sequence length="170" mass="18385">MSTLTYPETGATRLGPLPRGYHHLHHRTRVGRGADDFAVAGAAVTEWRMHRASGARIDASAVRAEPGATVRVSLGAGPVRLTAPCEVIWTAYGEEGRTGFGYGTLTGHPENGEECFVVELADDGTVWFTVMAFSRPAAWYARLAGPLVPPVQLWYARRLGRTLRRLVAAG</sequence>
<dbReference type="InterPro" id="IPR018960">
    <property type="entry name" value="DUF1990"/>
</dbReference>
<dbReference type="PANTHER" id="PTHR34202:SF1">
    <property type="entry name" value="UPF0548 PROTEIN"/>
    <property type="match status" value="1"/>
</dbReference>
<gene>
    <name evidence="2" type="ORF">RM717_20610</name>
</gene>
<evidence type="ECO:0000259" key="1">
    <source>
        <dbReference type="Pfam" id="PF09348"/>
    </source>
</evidence>
<dbReference type="InterPro" id="IPR014457">
    <property type="entry name" value="UCP010260"/>
</dbReference>
<proteinExistence type="predicted"/>
<dbReference type="RefSeq" id="WP_311602676.1">
    <property type="nucleotide sequence ID" value="NZ_JAVRFG010000026.1"/>
</dbReference>
<dbReference type="Pfam" id="PF09348">
    <property type="entry name" value="DUF1990"/>
    <property type="match status" value="1"/>
</dbReference>
<dbReference type="PANTHER" id="PTHR34202">
    <property type="entry name" value="UPF0548 PROTEIN"/>
    <property type="match status" value="1"/>
</dbReference>
<dbReference type="PIRSF" id="PIRSF010260">
    <property type="entry name" value="UCP010260"/>
    <property type="match status" value="1"/>
</dbReference>
<evidence type="ECO:0000313" key="2">
    <source>
        <dbReference type="EMBL" id="MDT0492907.1"/>
    </source>
</evidence>
<accession>A0ABU2W4W7</accession>
<dbReference type="Proteomes" id="UP001180556">
    <property type="component" value="Unassembled WGS sequence"/>
</dbReference>
<dbReference type="EMBL" id="JAVRFG010000026">
    <property type="protein sequence ID" value="MDT0492907.1"/>
    <property type="molecule type" value="Genomic_DNA"/>
</dbReference>
<evidence type="ECO:0000313" key="3">
    <source>
        <dbReference type="Proteomes" id="UP001180556"/>
    </source>
</evidence>
<organism evidence="2 3">
    <name type="scientific">Streptomyces stephensoniae</name>
    <dbReference type="NCBI Taxonomy" id="3375367"/>
    <lineage>
        <taxon>Bacteria</taxon>
        <taxon>Bacillati</taxon>
        <taxon>Actinomycetota</taxon>
        <taxon>Actinomycetes</taxon>
        <taxon>Kitasatosporales</taxon>
        <taxon>Streptomycetaceae</taxon>
        <taxon>Streptomyces</taxon>
    </lineage>
</organism>
<keyword evidence="3" id="KW-1185">Reference proteome</keyword>